<sequence length="160" mass="18692">MQEYEKAEKAFSEALEIRRKLAQSNPVAFEPNVAITLHNLGILYRDIKEYEKAENASLEALKIRIKYLSNQPHTWNEVVKLYLLLAIIYQNLEKKFHALGCVKWGLVILLLHCNSQEQANTYINYGRDIVNYYGLDYEKFWNEEVVSEVHKIRKGGSTNQ</sequence>
<dbReference type="OrthoDB" id="9771112at2"/>
<evidence type="ECO:0000313" key="4">
    <source>
        <dbReference type="Proteomes" id="UP000240357"/>
    </source>
</evidence>
<dbReference type="PANTHER" id="PTHR45641">
    <property type="entry name" value="TETRATRICOPEPTIDE REPEAT PROTEIN (AFU_ORTHOLOGUE AFUA_6G03870)"/>
    <property type="match status" value="1"/>
</dbReference>
<gene>
    <name evidence="3" type="ORF">AHMF7605_24170</name>
</gene>
<dbReference type="EMBL" id="PYFT01000001">
    <property type="protein sequence ID" value="PSR56371.1"/>
    <property type="molecule type" value="Genomic_DNA"/>
</dbReference>
<protein>
    <submittedName>
        <fullName evidence="3">Uncharacterized protein</fullName>
    </submittedName>
</protein>
<dbReference type="Pfam" id="PF13424">
    <property type="entry name" value="TPR_12"/>
    <property type="match status" value="1"/>
</dbReference>
<name>A0A2T2YLI6_9BACT</name>
<accession>A0A2T2YLI6</accession>
<dbReference type="SUPFAM" id="SSF48452">
    <property type="entry name" value="TPR-like"/>
    <property type="match status" value="1"/>
</dbReference>
<keyword evidence="1" id="KW-0677">Repeat</keyword>
<evidence type="ECO:0000256" key="2">
    <source>
        <dbReference type="ARBA" id="ARBA00022803"/>
    </source>
</evidence>
<keyword evidence="2" id="KW-0802">TPR repeat</keyword>
<reference evidence="3 4" key="1">
    <citation type="submission" date="2018-03" db="EMBL/GenBank/DDBJ databases">
        <title>Adhaeribacter sp. HMF7605 Genome sequencing and assembly.</title>
        <authorList>
            <person name="Kang H."/>
            <person name="Kang J."/>
            <person name="Cha I."/>
            <person name="Kim H."/>
            <person name="Joh K."/>
        </authorList>
    </citation>
    <scope>NUCLEOTIDE SEQUENCE [LARGE SCALE GENOMIC DNA]</scope>
    <source>
        <strain evidence="3 4">HMF7605</strain>
    </source>
</reference>
<keyword evidence="4" id="KW-1185">Reference proteome</keyword>
<dbReference type="Proteomes" id="UP000240357">
    <property type="component" value="Unassembled WGS sequence"/>
</dbReference>
<dbReference type="Gene3D" id="1.25.40.10">
    <property type="entry name" value="Tetratricopeptide repeat domain"/>
    <property type="match status" value="1"/>
</dbReference>
<dbReference type="PANTHER" id="PTHR45641:SF19">
    <property type="entry name" value="NEPHROCYSTIN-3"/>
    <property type="match status" value="1"/>
</dbReference>
<dbReference type="AlphaFoldDB" id="A0A2T2YLI6"/>
<evidence type="ECO:0000256" key="1">
    <source>
        <dbReference type="ARBA" id="ARBA00022737"/>
    </source>
</evidence>
<organism evidence="3 4">
    <name type="scientific">Adhaeribacter arboris</name>
    <dbReference type="NCBI Taxonomy" id="2072846"/>
    <lineage>
        <taxon>Bacteria</taxon>
        <taxon>Pseudomonadati</taxon>
        <taxon>Bacteroidota</taxon>
        <taxon>Cytophagia</taxon>
        <taxon>Cytophagales</taxon>
        <taxon>Hymenobacteraceae</taxon>
        <taxon>Adhaeribacter</taxon>
    </lineage>
</organism>
<dbReference type="InterPro" id="IPR011990">
    <property type="entry name" value="TPR-like_helical_dom_sf"/>
</dbReference>
<comment type="caution">
    <text evidence="3">The sequence shown here is derived from an EMBL/GenBank/DDBJ whole genome shotgun (WGS) entry which is preliminary data.</text>
</comment>
<evidence type="ECO:0000313" key="3">
    <source>
        <dbReference type="EMBL" id="PSR56371.1"/>
    </source>
</evidence>
<proteinExistence type="predicted"/>